<dbReference type="EMBL" id="JBFALK010000023">
    <property type="protein sequence ID" value="MEV0973593.1"/>
    <property type="molecule type" value="Genomic_DNA"/>
</dbReference>
<evidence type="ECO:0008006" key="3">
    <source>
        <dbReference type="Google" id="ProtNLM"/>
    </source>
</evidence>
<protein>
    <recommendedName>
        <fullName evidence="3">YtxH domain-containing protein</fullName>
    </recommendedName>
</protein>
<evidence type="ECO:0000313" key="2">
    <source>
        <dbReference type="Proteomes" id="UP001551675"/>
    </source>
</evidence>
<sequence>MIRRFFYIAVGVCLAVWTMRKLQAMRPENVARRAVGRAAGFAGELVDFAGDVRALARDRETELRARMGLESLDRNYDVKDGR</sequence>
<dbReference type="RefSeq" id="WP_358139362.1">
    <property type="nucleotide sequence ID" value="NZ_JBFALK010000023.1"/>
</dbReference>
<dbReference type="Proteomes" id="UP001551675">
    <property type="component" value="Unassembled WGS sequence"/>
</dbReference>
<name>A0ABV3GPM0_MICGL</name>
<accession>A0ABV3GPM0</accession>
<comment type="caution">
    <text evidence="1">The sequence shown here is derived from an EMBL/GenBank/DDBJ whole genome shotgun (WGS) entry which is preliminary data.</text>
</comment>
<evidence type="ECO:0000313" key="1">
    <source>
        <dbReference type="EMBL" id="MEV0973593.1"/>
    </source>
</evidence>
<reference evidence="1 2" key="1">
    <citation type="submission" date="2024-06" db="EMBL/GenBank/DDBJ databases">
        <title>The Natural Products Discovery Center: Release of the First 8490 Sequenced Strains for Exploring Actinobacteria Biosynthetic Diversity.</title>
        <authorList>
            <person name="Kalkreuter E."/>
            <person name="Kautsar S.A."/>
            <person name="Yang D."/>
            <person name="Bader C.D."/>
            <person name="Teijaro C.N."/>
            <person name="Fluegel L."/>
            <person name="Davis C.M."/>
            <person name="Simpson J.R."/>
            <person name="Lauterbach L."/>
            <person name="Steele A.D."/>
            <person name="Gui C."/>
            <person name="Meng S."/>
            <person name="Li G."/>
            <person name="Viehrig K."/>
            <person name="Ye F."/>
            <person name="Su P."/>
            <person name="Kiefer A.F."/>
            <person name="Nichols A."/>
            <person name="Cepeda A.J."/>
            <person name="Yan W."/>
            <person name="Fan B."/>
            <person name="Jiang Y."/>
            <person name="Adhikari A."/>
            <person name="Zheng C.-J."/>
            <person name="Schuster L."/>
            <person name="Cowan T.M."/>
            <person name="Smanski M.J."/>
            <person name="Chevrette M.G."/>
            <person name="De Carvalho L.P.S."/>
            <person name="Shen B."/>
        </authorList>
    </citation>
    <scope>NUCLEOTIDE SEQUENCE [LARGE SCALE GENOMIC DNA]</scope>
    <source>
        <strain evidence="1 2">NPDC050100</strain>
    </source>
</reference>
<proteinExistence type="predicted"/>
<organism evidence="1 2">
    <name type="scientific">Microtetraspora glauca</name>
    <dbReference type="NCBI Taxonomy" id="1996"/>
    <lineage>
        <taxon>Bacteria</taxon>
        <taxon>Bacillati</taxon>
        <taxon>Actinomycetota</taxon>
        <taxon>Actinomycetes</taxon>
        <taxon>Streptosporangiales</taxon>
        <taxon>Streptosporangiaceae</taxon>
        <taxon>Microtetraspora</taxon>
    </lineage>
</organism>
<gene>
    <name evidence="1" type="ORF">AB0I59_33750</name>
</gene>
<keyword evidence="2" id="KW-1185">Reference proteome</keyword>